<accession>A0A9W6UTC1</accession>
<proteinExistence type="predicted"/>
<dbReference type="Proteomes" id="UP001165143">
    <property type="component" value="Unassembled WGS sequence"/>
</dbReference>
<organism evidence="1 2">
    <name type="scientific">Kitasatospora phosalacinea</name>
    <dbReference type="NCBI Taxonomy" id="2065"/>
    <lineage>
        <taxon>Bacteria</taxon>
        <taxon>Bacillati</taxon>
        <taxon>Actinomycetota</taxon>
        <taxon>Actinomycetes</taxon>
        <taxon>Kitasatosporales</taxon>
        <taxon>Streptomycetaceae</taxon>
        <taxon>Kitasatospora</taxon>
    </lineage>
</organism>
<name>A0A9W6UTC1_9ACTN</name>
<sequence>MFGSIYPLKRGQLREPSQGDWRHVGTLRFSSTALPRSGVAPPGVITTGTGLFGPVTEVLPPMYDRPAFGRALPEVFTHATRGEGPFAGLREVRAWRGAVQLHAVLAPLVLAWALLSPAETEWARAALILGVLRMCRSTDIEWIRARRF</sequence>
<comment type="caution">
    <text evidence="1">The sequence shown here is derived from an EMBL/GenBank/DDBJ whole genome shotgun (WGS) entry which is preliminary data.</text>
</comment>
<reference evidence="1" key="1">
    <citation type="submission" date="2023-02" db="EMBL/GenBank/DDBJ databases">
        <title>Kitasatospora phosalacinea NBRC 14362.</title>
        <authorList>
            <person name="Ichikawa N."/>
            <person name="Sato H."/>
            <person name="Tonouchi N."/>
        </authorList>
    </citation>
    <scope>NUCLEOTIDE SEQUENCE</scope>
    <source>
        <strain evidence="1">NBRC 14362</strain>
    </source>
</reference>
<dbReference type="AlphaFoldDB" id="A0A9W6UTC1"/>
<protein>
    <submittedName>
        <fullName evidence="1">Uncharacterized protein</fullName>
    </submittedName>
</protein>
<gene>
    <name evidence="1" type="ORF">Kpho01_74980</name>
</gene>
<evidence type="ECO:0000313" key="2">
    <source>
        <dbReference type="Proteomes" id="UP001165143"/>
    </source>
</evidence>
<evidence type="ECO:0000313" key="1">
    <source>
        <dbReference type="EMBL" id="GLW59488.1"/>
    </source>
</evidence>
<dbReference type="EMBL" id="BSRX01000086">
    <property type="protein sequence ID" value="GLW59488.1"/>
    <property type="molecule type" value="Genomic_DNA"/>
</dbReference>